<dbReference type="Proteomes" id="UP001283361">
    <property type="component" value="Unassembled WGS sequence"/>
</dbReference>
<proteinExistence type="predicted"/>
<keyword evidence="2" id="KW-1185">Reference proteome</keyword>
<dbReference type="EMBL" id="JAWDGP010005829">
    <property type="protein sequence ID" value="KAK3751319.1"/>
    <property type="molecule type" value="Genomic_DNA"/>
</dbReference>
<accession>A0AAE0YP28</accession>
<name>A0AAE0YP28_9GAST</name>
<organism evidence="1 2">
    <name type="scientific">Elysia crispata</name>
    <name type="common">lettuce slug</name>
    <dbReference type="NCBI Taxonomy" id="231223"/>
    <lineage>
        <taxon>Eukaryota</taxon>
        <taxon>Metazoa</taxon>
        <taxon>Spiralia</taxon>
        <taxon>Lophotrochozoa</taxon>
        <taxon>Mollusca</taxon>
        <taxon>Gastropoda</taxon>
        <taxon>Heterobranchia</taxon>
        <taxon>Euthyneura</taxon>
        <taxon>Panpulmonata</taxon>
        <taxon>Sacoglossa</taxon>
        <taxon>Placobranchoidea</taxon>
        <taxon>Plakobranchidae</taxon>
        <taxon>Elysia</taxon>
    </lineage>
</organism>
<reference evidence="1" key="1">
    <citation type="journal article" date="2023" name="G3 (Bethesda)">
        <title>A reference genome for the long-term kleptoplast-retaining sea slug Elysia crispata morphotype clarki.</title>
        <authorList>
            <person name="Eastman K.E."/>
            <person name="Pendleton A.L."/>
            <person name="Shaikh M.A."/>
            <person name="Suttiyut T."/>
            <person name="Ogas R."/>
            <person name="Tomko P."/>
            <person name="Gavelis G."/>
            <person name="Widhalm J.R."/>
            <person name="Wisecaver J.H."/>
        </authorList>
    </citation>
    <scope>NUCLEOTIDE SEQUENCE</scope>
    <source>
        <strain evidence="1">ECLA1</strain>
    </source>
</reference>
<comment type="caution">
    <text evidence="1">The sequence shown here is derived from an EMBL/GenBank/DDBJ whole genome shotgun (WGS) entry which is preliminary data.</text>
</comment>
<evidence type="ECO:0000313" key="1">
    <source>
        <dbReference type="EMBL" id="KAK3751319.1"/>
    </source>
</evidence>
<gene>
    <name evidence="1" type="ORF">RRG08_066110</name>
</gene>
<dbReference type="AlphaFoldDB" id="A0AAE0YP28"/>
<sequence length="54" mass="5960">GIVGVQLKTWRRTSEIKMDNQLEAIMSVRFWEGDQKPQRVNISGGNTQTAGGVA</sequence>
<protein>
    <submittedName>
        <fullName evidence="1">Uncharacterized protein</fullName>
    </submittedName>
</protein>
<feature type="non-terminal residue" evidence="1">
    <location>
        <position position="1"/>
    </location>
</feature>
<evidence type="ECO:0000313" key="2">
    <source>
        <dbReference type="Proteomes" id="UP001283361"/>
    </source>
</evidence>